<feature type="compositionally biased region" description="Low complexity" evidence="1">
    <location>
        <begin position="107"/>
        <end position="118"/>
    </location>
</feature>
<accession>A0A9N7VNE2</accession>
<protein>
    <submittedName>
        <fullName evidence="2">Uncharacterized protein</fullName>
    </submittedName>
</protein>
<feature type="region of interest" description="Disordered" evidence="1">
    <location>
        <begin position="94"/>
        <end position="118"/>
    </location>
</feature>
<dbReference type="EMBL" id="CADEAL010004256">
    <property type="protein sequence ID" value="CAB1455436.1"/>
    <property type="molecule type" value="Genomic_DNA"/>
</dbReference>
<feature type="region of interest" description="Disordered" evidence="1">
    <location>
        <begin position="1"/>
        <end position="34"/>
    </location>
</feature>
<dbReference type="Proteomes" id="UP001153269">
    <property type="component" value="Unassembled WGS sequence"/>
</dbReference>
<reference evidence="2" key="1">
    <citation type="submission" date="2020-03" db="EMBL/GenBank/DDBJ databases">
        <authorList>
            <person name="Weist P."/>
        </authorList>
    </citation>
    <scope>NUCLEOTIDE SEQUENCE</scope>
</reference>
<feature type="region of interest" description="Disordered" evidence="1">
    <location>
        <begin position="146"/>
        <end position="169"/>
    </location>
</feature>
<evidence type="ECO:0000313" key="2">
    <source>
        <dbReference type="EMBL" id="CAB1455436.1"/>
    </source>
</evidence>
<sequence>MHGEVQQRRKRLMSGKEGAGGDDASGADIGEERPGRWKQIHRMCTGTSNDLNLQCSAAAFTSQFNCCKVIDHHSTQSDEWGNFLLPQPVPDKRPPPKIHLPSRAHTDVIPTTSSSSSAAAKVAGVANTTPRLCAAIIRLTETNPHCIPPPHLQSHSSSSSPPPPPNPGVLLALRRDSDTQCTRSPGRPSTVQDPNHVHTPPLTCSGVTVVHSGWVCSLVSSISMAKQQLTMKHLGPGSLLTPRRTKLFSLQV</sequence>
<proteinExistence type="predicted"/>
<organism evidence="2 3">
    <name type="scientific">Pleuronectes platessa</name>
    <name type="common">European plaice</name>
    <dbReference type="NCBI Taxonomy" id="8262"/>
    <lineage>
        <taxon>Eukaryota</taxon>
        <taxon>Metazoa</taxon>
        <taxon>Chordata</taxon>
        <taxon>Craniata</taxon>
        <taxon>Vertebrata</taxon>
        <taxon>Euteleostomi</taxon>
        <taxon>Actinopterygii</taxon>
        <taxon>Neopterygii</taxon>
        <taxon>Teleostei</taxon>
        <taxon>Neoteleostei</taxon>
        <taxon>Acanthomorphata</taxon>
        <taxon>Carangaria</taxon>
        <taxon>Pleuronectiformes</taxon>
        <taxon>Pleuronectoidei</taxon>
        <taxon>Pleuronectidae</taxon>
        <taxon>Pleuronectes</taxon>
    </lineage>
</organism>
<evidence type="ECO:0000256" key="1">
    <source>
        <dbReference type="SAM" id="MobiDB-lite"/>
    </source>
</evidence>
<keyword evidence="3" id="KW-1185">Reference proteome</keyword>
<comment type="caution">
    <text evidence="2">The sequence shown here is derived from an EMBL/GenBank/DDBJ whole genome shotgun (WGS) entry which is preliminary data.</text>
</comment>
<name>A0A9N7VNE2_PLEPL</name>
<gene>
    <name evidence="2" type="ORF">PLEPLA_LOCUS43212</name>
</gene>
<dbReference type="AlphaFoldDB" id="A0A9N7VNE2"/>
<evidence type="ECO:0000313" key="3">
    <source>
        <dbReference type="Proteomes" id="UP001153269"/>
    </source>
</evidence>